<gene>
    <name evidence="2" type="ORF">EI97DRAFT_430435</name>
</gene>
<dbReference type="OrthoDB" id="3720847at2759"/>
<name>A0A6A6JS14_WESOR</name>
<proteinExistence type="predicted"/>
<dbReference type="PROSITE" id="PS50181">
    <property type="entry name" value="FBOX"/>
    <property type="match status" value="1"/>
</dbReference>
<protein>
    <recommendedName>
        <fullName evidence="1">F-box domain-containing protein</fullName>
    </recommendedName>
</protein>
<keyword evidence="3" id="KW-1185">Reference proteome</keyword>
<dbReference type="Proteomes" id="UP000800097">
    <property type="component" value="Unassembled WGS sequence"/>
</dbReference>
<dbReference type="AlphaFoldDB" id="A0A6A6JS14"/>
<reference evidence="2" key="1">
    <citation type="journal article" date="2020" name="Stud. Mycol.">
        <title>101 Dothideomycetes genomes: a test case for predicting lifestyles and emergence of pathogens.</title>
        <authorList>
            <person name="Haridas S."/>
            <person name="Albert R."/>
            <person name="Binder M."/>
            <person name="Bloem J."/>
            <person name="Labutti K."/>
            <person name="Salamov A."/>
            <person name="Andreopoulos B."/>
            <person name="Baker S."/>
            <person name="Barry K."/>
            <person name="Bills G."/>
            <person name="Bluhm B."/>
            <person name="Cannon C."/>
            <person name="Castanera R."/>
            <person name="Culley D."/>
            <person name="Daum C."/>
            <person name="Ezra D."/>
            <person name="Gonzalez J."/>
            <person name="Henrissat B."/>
            <person name="Kuo A."/>
            <person name="Liang C."/>
            <person name="Lipzen A."/>
            <person name="Lutzoni F."/>
            <person name="Magnuson J."/>
            <person name="Mondo S."/>
            <person name="Nolan M."/>
            <person name="Ohm R."/>
            <person name="Pangilinan J."/>
            <person name="Park H.-J."/>
            <person name="Ramirez L."/>
            <person name="Alfaro M."/>
            <person name="Sun H."/>
            <person name="Tritt A."/>
            <person name="Yoshinaga Y."/>
            <person name="Zwiers L.-H."/>
            <person name="Turgeon B."/>
            <person name="Goodwin S."/>
            <person name="Spatafora J."/>
            <person name="Crous P."/>
            <person name="Grigoriev I."/>
        </authorList>
    </citation>
    <scope>NUCLEOTIDE SEQUENCE</scope>
    <source>
        <strain evidence="2">CBS 379.55</strain>
    </source>
</reference>
<dbReference type="GeneID" id="54550864"/>
<evidence type="ECO:0000259" key="1">
    <source>
        <dbReference type="PROSITE" id="PS50181"/>
    </source>
</evidence>
<evidence type="ECO:0000313" key="3">
    <source>
        <dbReference type="Proteomes" id="UP000800097"/>
    </source>
</evidence>
<accession>A0A6A6JS14</accession>
<feature type="domain" description="F-box" evidence="1">
    <location>
        <begin position="4"/>
        <end position="56"/>
    </location>
</feature>
<sequence length="514" mass="58621">MAQSSSLLRLPQEILDGITSNLEPRDLSCFSSSCQQVRAATLPTVYRDIRMIWRGSRQPSENRPRSDCKHESCPRLDLLLRTLLENQALAELVRTLDLQSSGYWSYELDGRLPYLPSYIPSNSELFKNAFRRTGSPIPKFLDDDIERCDLHVVVGLTILATPKLSSLTLGLDMIHRNDCLPYVLMSALTLPLDSALSDLSSRERLTLGVDYDWDRFPEDRSALEDLEWDLDLPLYLPFFYLPNLKEVEMNLPGGQDYYRGYFGDSAITRGSPRSLWPLSWPPRADSIRTLRLLKAHASHDLVEQVLMVTPNLVSLEYDCVCFSWIALHASRLASALKLVKRTLVALKVTLKSWSAESTLIQENYGFHTLDVVGHCSLKDMPALTTVDVVPEVLLGMQPRGSPRLADVLPYGIVSLRIRGDCVEPSDTPDGRPTSFYHWHPSEVMCKLREFVDNERWREATPRLQRIGILWRLNKENEWDEDDTIWTMTEEPVELCTRNGLACQVAESDEEFDES</sequence>
<dbReference type="InterPro" id="IPR001810">
    <property type="entry name" value="F-box_dom"/>
</dbReference>
<dbReference type="RefSeq" id="XP_033656891.1">
    <property type="nucleotide sequence ID" value="XM_033797689.1"/>
</dbReference>
<evidence type="ECO:0000313" key="2">
    <source>
        <dbReference type="EMBL" id="KAF2279352.1"/>
    </source>
</evidence>
<organism evidence="2 3">
    <name type="scientific">Westerdykella ornata</name>
    <dbReference type="NCBI Taxonomy" id="318751"/>
    <lineage>
        <taxon>Eukaryota</taxon>
        <taxon>Fungi</taxon>
        <taxon>Dikarya</taxon>
        <taxon>Ascomycota</taxon>
        <taxon>Pezizomycotina</taxon>
        <taxon>Dothideomycetes</taxon>
        <taxon>Pleosporomycetidae</taxon>
        <taxon>Pleosporales</taxon>
        <taxon>Sporormiaceae</taxon>
        <taxon>Westerdykella</taxon>
    </lineage>
</organism>
<dbReference type="EMBL" id="ML986486">
    <property type="protein sequence ID" value="KAF2279352.1"/>
    <property type="molecule type" value="Genomic_DNA"/>
</dbReference>